<comment type="similarity">
    <text evidence="1 6">Belongs to the methyltransferase superfamily. RsmH family.</text>
</comment>
<evidence type="ECO:0000256" key="1">
    <source>
        <dbReference type="ARBA" id="ARBA00010396"/>
    </source>
</evidence>
<keyword evidence="5 6" id="KW-0949">S-adenosyl-L-methionine</keyword>
<evidence type="ECO:0000256" key="2">
    <source>
        <dbReference type="ARBA" id="ARBA00022552"/>
    </source>
</evidence>
<dbReference type="GO" id="GO:0071424">
    <property type="term" value="F:rRNA (cytosine-N4-)-methyltransferase activity"/>
    <property type="evidence" value="ECO:0007669"/>
    <property type="project" value="UniProtKB-UniRule"/>
</dbReference>
<comment type="function">
    <text evidence="6">Specifically methylates the N4 position of cytidine in position 1402 (C1402) of 16S rRNA.</text>
</comment>
<protein>
    <recommendedName>
        <fullName evidence="6">Ribosomal RNA small subunit methyltransferase H</fullName>
        <ecNumber evidence="6">2.1.1.199</ecNumber>
    </recommendedName>
    <alternativeName>
        <fullName evidence="6">16S rRNA m(4)C1402 methyltransferase</fullName>
    </alternativeName>
    <alternativeName>
        <fullName evidence="6">rRNA (cytosine-N(4)-)-methyltransferase RsmH</fullName>
    </alternativeName>
</protein>
<dbReference type="GO" id="GO:0070475">
    <property type="term" value="P:rRNA base methylation"/>
    <property type="evidence" value="ECO:0007669"/>
    <property type="project" value="UniProtKB-UniRule"/>
</dbReference>
<dbReference type="InterPro" id="IPR029063">
    <property type="entry name" value="SAM-dependent_MTases_sf"/>
</dbReference>
<organism evidence="7 8">
    <name type="scientific">candidate division TA06 bacterium DG_78</name>
    <dbReference type="NCBI Taxonomy" id="1703772"/>
    <lineage>
        <taxon>Bacteria</taxon>
        <taxon>Bacteria division TA06</taxon>
    </lineage>
</organism>
<keyword evidence="2 6" id="KW-0698">rRNA processing</keyword>
<dbReference type="PANTHER" id="PTHR11265">
    <property type="entry name" value="S-ADENOSYL-METHYLTRANSFERASE MRAW"/>
    <property type="match status" value="1"/>
</dbReference>
<proteinExistence type="inferred from homology"/>
<dbReference type="HAMAP" id="MF_01007">
    <property type="entry name" value="16SrRNA_methyltr_H"/>
    <property type="match status" value="1"/>
</dbReference>
<keyword evidence="3 6" id="KW-0489">Methyltransferase</keyword>
<dbReference type="PATRIC" id="fig|1703772.3.peg.1229"/>
<dbReference type="InterPro" id="IPR002903">
    <property type="entry name" value="RsmH"/>
</dbReference>
<feature type="binding site" evidence="6">
    <location>
        <position position="52"/>
    </location>
    <ligand>
        <name>S-adenosyl-L-methionine</name>
        <dbReference type="ChEBI" id="CHEBI:59789"/>
    </ligand>
</feature>
<evidence type="ECO:0000256" key="4">
    <source>
        <dbReference type="ARBA" id="ARBA00022679"/>
    </source>
</evidence>
<feature type="binding site" evidence="6">
    <location>
        <position position="107"/>
    </location>
    <ligand>
        <name>S-adenosyl-L-methionine</name>
        <dbReference type="ChEBI" id="CHEBI:59789"/>
    </ligand>
</feature>
<dbReference type="SUPFAM" id="SSF81799">
    <property type="entry name" value="Putative methyltransferase TM0872, insert domain"/>
    <property type="match status" value="1"/>
</dbReference>
<feature type="binding site" evidence="6">
    <location>
        <position position="79"/>
    </location>
    <ligand>
        <name>S-adenosyl-L-methionine</name>
        <dbReference type="ChEBI" id="CHEBI:59789"/>
    </ligand>
</feature>
<reference evidence="7 8" key="1">
    <citation type="journal article" date="2015" name="Microbiome">
        <title>Genomic resolution of linkages in carbon, nitrogen, and sulfur cycling among widespread estuary sediment bacteria.</title>
        <authorList>
            <person name="Baker B.J."/>
            <person name="Lazar C.S."/>
            <person name="Teske A.P."/>
            <person name="Dick G.J."/>
        </authorList>
    </citation>
    <scope>NUCLEOTIDE SEQUENCE [LARGE SCALE GENOMIC DNA]</scope>
    <source>
        <strain evidence="7">DG_78</strain>
    </source>
</reference>
<dbReference type="EC" id="2.1.1.199" evidence="6"/>
<feature type="binding site" evidence="6">
    <location>
        <begin position="33"/>
        <end position="35"/>
    </location>
    <ligand>
        <name>S-adenosyl-L-methionine</name>
        <dbReference type="ChEBI" id="CHEBI:59789"/>
    </ligand>
</feature>
<comment type="subcellular location">
    <subcellularLocation>
        <location evidence="6">Cytoplasm</location>
    </subcellularLocation>
</comment>
<accession>A0A0S7YG79</accession>
<feature type="binding site" evidence="6">
    <location>
        <position position="100"/>
    </location>
    <ligand>
        <name>S-adenosyl-L-methionine</name>
        <dbReference type="ChEBI" id="CHEBI:59789"/>
    </ligand>
</feature>
<comment type="catalytic activity">
    <reaction evidence="6">
        <text>cytidine(1402) in 16S rRNA + S-adenosyl-L-methionine = N(4)-methylcytidine(1402) in 16S rRNA + S-adenosyl-L-homocysteine + H(+)</text>
        <dbReference type="Rhea" id="RHEA:42928"/>
        <dbReference type="Rhea" id="RHEA-COMP:10286"/>
        <dbReference type="Rhea" id="RHEA-COMP:10287"/>
        <dbReference type="ChEBI" id="CHEBI:15378"/>
        <dbReference type="ChEBI" id="CHEBI:57856"/>
        <dbReference type="ChEBI" id="CHEBI:59789"/>
        <dbReference type="ChEBI" id="CHEBI:74506"/>
        <dbReference type="ChEBI" id="CHEBI:82748"/>
        <dbReference type="EC" id="2.1.1.199"/>
    </reaction>
</comment>
<dbReference type="NCBIfam" id="TIGR00006">
    <property type="entry name" value="16S rRNA (cytosine(1402)-N(4))-methyltransferase RsmH"/>
    <property type="match status" value="1"/>
</dbReference>
<dbReference type="Gene3D" id="3.40.50.150">
    <property type="entry name" value="Vaccinia Virus protein VP39"/>
    <property type="match status" value="1"/>
</dbReference>
<dbReference type="Gene3D" id="1.10.150.170">
    <property type="entry name" value="Putative methyltransferase TM0872, insert domain"/>
    <property type="match status" value="1"/>
</dbReference>
<dbReference type="EMBL" id="LJNI01000032">
    <property type="protein sequence ID" value="KPJ73471.1"/>
    <property type="molecule type" value="Genomic_DNA"/>
</dbReference>
<dbReference type="AlphaFoldDB" id="A0A0S7YG79"/>
<sequence length="292" mass="33297">MTFHQPVLLDAVVQWINVQTSRGIYCDCTVGGAGHLLALLNNSVDATFIGIDWDPEAIAYARAMIMPHKERCFLFEDSFVNLGLILDRLKITYVDGVLFDLGVSYHQVTTPERGFSFDRSGKLLMHMSPHTLPLAEKLNQAQREEIIQVLKKYGDVRSARKIGTAIFENKRSLVTTLDLRNLLEKIIPRRYLKKNLHKVFQALRIWTNNELKNLETGLTVALARLKQHGRIIVISYHSGEDRIVKNLFREAQKRGEVLILNKKVIRPSKDEVEKNPRARSAKLRAGEKCVVS</sequence>
<evidence type="ECO:0000313" key="7">
    <source>
        <dbReference type="EMBL" id="KPJ73471.1"/>
    </source>
</evidence>
<dbReference type="PIRSF" id="PIRSF004486">
    <property type="entry name" value="MraW"/>
    <property type="match status" value="1"/>
</dbReference>
<dbReference type="Proteomes" id="UP000051012">
    <property type="component" value="Unassembled WGS sequence"/>
</dbReference>
<evidence type="ECO:0000256" key="6">
    <source>
        <dbReference type="HAMAP-Rule" id="MF_01007"/>
    </source>
</evidence>
<dbReference type="PANTHER" id="PTHR11265:SF0">
    <property type="entry name" value="12S RRNA N4-METHYLCYTIDINE METHYLTRANSFERASE"/>
    <property type="match status" value="1"/>
</dbReference>
<evidence type="ECO:0000256" key="3">
    <source>
        <dbReference type="ARBA" id="ARBA00022603"/>
    </source>
</evidence>
<keyword evidence="4 6" id="KW-0808">Transferase</keyword>
<evidence type="ECO:0000313" key="8">
    <source>
        <dbReference type="Proteomes" id="UP000051012"/>
    </source>
</evidence>
<comment type="caution">
    <text evidence="7">The sequence shown here is derived from an EMBL/GenBank/DDBJ whole genome shotgun (WGS) entry which is preliminary data.</text>
</comment>
<gene>
    <name evidence="6" type="primary">rsmH</name>
    <name evidence="7" type="ORF">AMJ52_03565</name>
</gene>
<dbReference type="GO" id="GO:0005737">
    <property type="term" value="C:cytoplasm"/>
    <property type="evidence" value="ECO:0007669"/>
    <property type="project" value="UniProtKB-SubCell"/>
</dbReference>
<evidence type="ECO:0000256" key="5">
    <source>
        <dbReference type="ARBA" id="ARBA00022691"/>
    </source>
</evidence>
<dbReference type="SUPFAM" id="SSF53335">
    <property type="entry name" value="S-adenosyl-L-methionine-dependent methyltransferases"/>
    <property type="match status" value="1"/>
</dbReference>
<dbReference type="InterPro" id="IPR023397">
    <property type="entry name" value="SAM-dep_MeTrfase_MraW_recog"/>
</dbReference>
<dbReference type="Pfam" id="PF01795">
    <property type="entry name" value="Methyltransf_5"/>
    <property type="match status" value="1"/>
</dbReference>
<keyword evidence="6" id="KW-0963">Cytoplasm</keyword>
<name>A0A0S7YG79_UNCT6</name>